<organism evidence="1 2">
    <name type="scientific">Hypsizygus marmoreus</name>
    <name type="common">White beech mushroom</name>
    <name type="synonym">Agaricus marmoreus</name>
    <dbReference type="NCBI Taxonomy" id="39966"/>
    <lineage>
        <taxon>Eukaryota</taxon>
        <taxon>Fungi</taxon>
        <taxon>Dikarya</taxon>
        <taxon>Basidiomycota</taxon>
        <taxon>Agaricomycotina</taxon>
        <taxon>Agaricomycetes</taxon>
        <taxon>Agaricomycetidae</taxon>
        <taxon>Agaricales</taxon>
        <taxon>Tricholomatineae</taxon>
        <taxon>Lyophyllaceae</taxon>
        <taxon>Hypsizygus</taxon>
    </lineage>
</organism>
<dbReference type="InParanoid" id="A0A369JPJ0"/>
<accession>A0A369JPJ0</accession>
<dbReference type="Proteomes" id="UP000076154">
    <property type="component" value="Unassembled WGS sequence"/>
</dbReference>
<reference evidence="1" key="1">
    <citation type="submission" date="2018-04" db="EMBL/GenBank/DDBJ databases">
        <title>Whole genome sequencing of Hypsizygus marmoreus.</title>
        <authorList>
            <person name="Choi I.-G."/>
            <person name="Min B."/>
            <person name="Kim J.-G."/>
            <person name="Kim S."/>
            <person name="Oh Y.-L."/>
            <person name="Kong W.-S."/>
            <person name="Park H."/>
            <person name="Jeong J."/>
            <person name="Song E.-S."/>
        </authorList>
    </citation>
    <scope>NUCLEOTIDE SEQUENCE [LARGE SCALE GENOMIC DNA]</scope>
    <source>
        <strain evidence="1">51987-8</strain>
    </source>
</reference>
<comment type="caution">
    <text evidence="1">The sequence shown here is derived from an EMBL/GenBank/DDBJ whole genome shotgun (WGS) entry which is preliminary data.</text>
</comment>
<dbReference type="AlphaFoldDB" id="A0A369JPJ0"/>
<name>A0A369JPJ0_HYPMA</name>
<sequence length="193" mass="21813">MIVRSRWDRSPRTPTVVFIGNGKPDGKPDGSHECKGLWSAAYQPCLLLALSERFIWSICFPLSKQLLHALLLRPDGSYTDGHLLTHCQLMATTTSHISQPFWILHFSNRRQGPAQVASAKYEHSDRPMKQRCYSHTSTRTSPMSCIAQATTPNRNDWISFAITALTVIHIRPDQQSHEFSIAHHAPPPPQHLD</sequence>
<protein>
    <submittedName>
        <fullName evidence="1">Uncharacterized protein</fullName>
    </submittedName>
</protein>
<gene>
    <name evidence="1" type="ORF">Hypma_010684</name>
</gene>
<evidence type="ECO:0000313" key="1">
    <source>
        <dbReference type="EMBL" id="RDB22305.1"/>
    </source>
</evidence>
<proteinExistence type="predicted"/>
<dbReference type="EMBL" id="LUEZ02000052">
    <property type="protein sequence ID" value="RDB22305.1"/>
    <property type="molecule type" value="Genomic_DNA"/>
</dbReference>
<keyword evidence="2" id="KW-1185">Reference proteome</keyword>
<evidence type="ECO:0000313" key="2">
    <source>
        <dbReference type="Proteomes" id="UP000076154"/>
    </source>
</evidence>